<dbReference type="STRING" id="1046627.BZARG_2695"/>
<dbReference type="Gene3D" id="1.20.1530.10">
    <property type="entry name" value="Na+/H+ antiporter like domain"/>
    <property type="match status" value="1"/>
</dbReference>
<feature type="transmembrane region" description="Helical" evidence="6">
    <location>
        <begin position="185"/>
        <end position="203"/>
    </location>
</feature>
<comment type="catalytic activity">
    <reaction evidence="6">
        <text>Na(+)(in) + 2 H(+)(out) = Na(+)(out) + 2 H(+)(in)</text>
        <dbReference type="Rhea" id="RHEA:29251"/>
        <dbReference type="ChEBI" id="CHEBI:15378"/>
        <dbReference type="ChEBI" id="CHEBI:29101"/>
    </reaction>
</comment>
<dbReference type="EMBL" id="AFXZ01000069">
    <property type="protein sequence ID" value="EGV42058.1"/>
    <property type="molecule type" value="Genomic_DNA"/>
</dbReference>
<reference evidence="7 8" key="1">
    <citation type="journal article" date="2008" name="Int. J. Syst. Evol. Microbiol.">
        <title>Bizionia argentinensis sp. nov., isolated from surface marine water in Antarctica.</title>
        <authorList>
            <person name="Bercovich A."/>
            <person name="Vazquez S.C."/>
            <person name="Yankilevich P."/>
            <person name="Coria S.H."/>
            <person name="Foti M."/>
            <person name="Hernandez E."/>
            <person name="Vidal A."/>
            <person name="Ruberto L."/>
            <person name="Melo C."/>
            <person name="Marenssi S."/>
            <person name="Criscuolo M."/>
            <person name="Memoli M."/>
            <person name="Arguelles M."/>
            <person name="Mac Cormack W.P."/>
        </authorList>
    </citation>
    <scope>NUCLEOTIDE SEQUENCE [LARGE SCALE GENOMIC DNA]</scope>
    <source>
        <strain evidence="7 8">JUB59</strain>
    </source>
</reference>
<evidence type="ECO:0000256" key="2">
    <source>
        <dbReference type="ARBA" id="ARBA00022475"/>
    </source>
</evidence>
<feature type="transmembrane region" description="Helical" evidence="6">
    <location>
        <begin position="210"/>
        <end position="228"/>
    </location>
</feature>
<name>G2EHM0_9FLAO</name>
<sequence length="442" mass="48424">MLKKVLLTPLQKFIKIESFSGILLLLATITAIVWANSGFAGSYQALWQYELGIVTDSFEFKKPLILWVNDGLMAIFFFLIGLEIKRELIIGELNSMKKLAFPLFGALGGMIVPVLFFILLNENPETLKGWGIPMATDIAFSLAVLNVLGNRVPLSLKIFLTAFAIVDDIGAVLVIAVFYSGTINLTLLLIAALLLGLVYYLSYKGQYSPIFLFIVACAVWVLFLKSGIHPTVAGILLAFSVPVRQKIQTEAFLNNLEVVYENMKKADVLNEPILSKQQLAQIGSLDNWSKKFKSPLQLLEHKLHGWVAYLVIPVFALANAGVMISSDVEIDLALTVHIIIALVLGKGIGIPLIVFVAKKLKIITVPDSITKMQIIGVSFLAGIGFTMAIFITSLAFMTTPQYIDSAKIGILIASVIAAISGYIILRYSLPKENSGDEIVLEE</sequence>
<dbReference type="PATRIC" id="fig|1046627.3.peg.2996"/>
<evidence type="ECO:0000313" key="7">
    <source>
        <dbReference type="EMBL" id="EGV42058.1"/>
    </source>
</evidence>
<feature type="transmembrane region" description="Helical" evidence="6">
    <location>
        <begin position="103"/>
        <end position="120"/>
    </location>
</feature>
<accession>G2EHM0</accession>
<comment type="subcellular location">
    <subcellularLocation>
        <location evidence="1">Cell inner membrane</location>
        <topology evidence="1">Multi-pass membrane protein</topology>
    </subcellularLocation>
    <subcellularLocation>
        <location evidence="6">Cell membrane</location>
        <topology evidence="6">Multi-pass membrane protein</topology>
    </subcellularLocation>
</comment>
<dbReference type="GO" id="GO:0015385">
    <property type="term" value="F:sodium:proton antiporter activity"/>
    <property type="evidence" value="ECO:0007669"/>
    <property type="project" value="UniProtKB-UniRule"/>
</dbReference>
<dbReference type="eggNOG" id="COG3004">
    <property type="taxonomic scope" value="Bacteria"/>
</dbReference>
<evidence type="ECO:0000313" key="8">
    <source>
        <dbReference type="Proteomes" id="UP000003730"/>
    </source>
</evidence>
<evidence type="ECO:0000256" key="5">
    <source>
        <dbReference type="ARBA" id="ARBA00023136"/>
    </source>
</evidence>
<evidence type="ECO:0000256" key="3">
    <source>
        <dbReference type="ARBA" id="ARBA00022692"/>
    </source>
</evidence>
<comment type="caution">
    <text evidence="7">The sequence shown here is derived from an EMBL/GenBank/DDBJ whole genome shotgun (WGS) entry which is preliminary data.</text>
</comment>
<feature type="transmembrane region" description="Helical" evidence="6">
    <location>
        <begin position="408"/>
        <end position="425"/>
    </location>
</feature>
<proteinExistence type="inferred from homology"/>
<comment type="function">
    <text evidence="6">Na(+)/H(+) antiporter that extrudes sodium in exchange for external protons.</text>
</comment>
<feature type="transmembrane region" description="Helical" evidence="6">
    <location>
        <begin position="64"/>
        <end position="82"/>
    </location>
</feature>
<keyword evidence="6" id="KW-0739">Sodium transport</keyword>
<keyword evidence="6" id="KW-0050">Antiport</keyword>
<feature type="transmembrane region" description="Helical" evidence="6">
    <location>
        <begin position="374"/>
        <end position="396"/>
    </location>
</feature>
<keyword evidence="3 6" id="KW-0812">Transmembrane</keyword>
<feature type="transmembrane region" description="Helical" evidence="6">
    <location>
        <begin position="158"/>
        <end position="179"/>
    </location>
</feature>
<dbReference type="RefSeq" id="WP_008639835.1">
    <property type="nucleotide sequence ID" value="NZ_AFXZ01000069.1"/>
</dbReference>
<dbReference type="GO" id="GO:0006885">
    <property type="term" value="P:regulation of pH"/>
    <property type="evidence" value="ECO:0007669"/>
    <property type="project" value="UniProtKB-UniRule"/>
</dbReference>
<keyword evidence="6" id="KW-0813">Transport</keyword>
<keyword evidence="8" id="KW-1185">Reference proteome</keyword>
<comment type="similarity">
    <text evidence="6">Belongs to the NhaA Na(+)/H(+) (TC 2.A.33) antiporter family.</text>
</comment>
<dbReference type="NCBIfam" id="TIGR00773">
    <property type="entry name" value="NhaA"/>
    <property type="match status" value="1"/>
</dbReference>
<keyword evidence="5 6" id="KW-0472">Membrane</keyword>
<protein>
    <recommendedName>
        <fullName evidence="6">Na(+)/H(+) antiporter NhaA</fullName>
    </recommendedName>
    <alternativeName>
        <fullName evidence="6">Sodium/proton antiporter NhaA</fullName>
    </alternativeName>
</protein>
<feature type="transmembrane region" description="Helical" evidence="6">
    <location>
        <begin position="306"/>
        <end position="325"/>
    </location>
</feature>
<evidence type="ECO:0000256" key="6">
    <source>
        <dbReference type="HAMAP-Rule" id="MF_01844"/>
    </source>
</evidence>
<dbReference type="OrthoDB" id="9808135at2"/>
<keyword evidence="2 6" id="KW-1003">Cell membrane</keyword>
<dbReference type="InterPro" id="IPR023171">
    <property type="entry name" value="Na/H_antiporter_dom_sf"/>
</dbReference>
<feature type="transmembrane region" description="Helical" evidence="6">
    <location>
        <begin position="132"/>
        <end position="149"/>
    </location>
</feature>
<feature type="transmembrane region" description="Helical" evidence="6">
    <location>
        <begin position="21"/>
        <end position="44"/>
    </location>
</feature>
<dbReference type="Pfam" id="PF06965">
    <property type="entry name" value="Na_H_antiport_1"/>
    <property type="match status" value="1"/>
</dbReference>
<dbReference type="PANTHER" id="PTHR30341">
    <property type="entry name" value="SODIUM ION/PROTON ANTIPORTER NHAA-RELATED"/>
    <property type="match status" value="1"/>
</dbReference>
<evidence type="ECO:0000256" key="1">
    <source>
        <dbReference type="ARBA" id="ARBA00004429"/>
    </source>
</evidence>
<feature type="transmembrane region" description="Helical" evidence="6">
    <location>
        <begin position="332"/>
        <end position="354"/>
    </location>
</feature>
<keyword evidence="6" id="KW-0406">Ion transport</keyword>
<keyword evidence="6" id="KW-0915">Sodium</keyword>
<keyword evidence="4 6" id="KW-1133">Transmembrane helix</keyword>
<dbReference type="HAMAP" id="MF_01844">
    <property type="entry name" value="NhaA"/>
    <property type="match status" value="1"/>
</dbReference>
<dbReference type="AlphaFoldDB" id="G2EHM0"/>
<organism evidence="7 8">
    <name type="scientific">Bizionia argentinensis JUB59</name>
    <dbReference type="NCBI Taxonomy" id="1046627"/>
    <lineage>
        <taxon>Bacteria</taxon>
        <taxon>Pseudomonadati</taxon>
        <taxon>Bacteroidota</taxon>
        <taxon>Flavobacteriia</taxon>
        <taxon>Flavobacteriales</taxon>
        <taxon>Flavobacteriaceae</taxon>
        <taxon>Bizionia</taxon>
    </lineage>
</organism>
<gene>
    <name evidence="6 7" type="primary">nhaA</name>
    <name evidence="7" type="ORF">BZARG_2695</name>
</gene>
<dbReference type="Proteomes" id="UP000003730">
    <property type="component" value="Unassembled WGS sequence"/>
</dbReference>
<dbReference type="InterPro" id="IPR004670">
    <property type="entry name" value="NhaA"/>
</dbReference>
<evidence type="ECO:0000256" key="4">
    <source>
        <dbReference type="ARBA" id="ARBA00022989"/>
    </source>
</evidence>
<dbReference type="GO" id="GO:0005886">
    <property type="term" value="C:plasma membrane"/>
    <property type="evidence" value="ECO:0007669"/>
    <property type="project" value="UniProtKB-SubCell"/>
</dbReference>
<dbReference type="PANTHER" id="PTHR30341:SF0">
    <property type="entry name" value="NA(+)_H(+) ANTIPORTER NHAA"/>
    <property type="match status" value="1"/>
</dbReference>